<evidence type="ECO:0000256" key="7">
    <source>
        <dbReference type="ARBA" id="ARBA00022676"/>
    </source>
</evidence>
<dbReference type="CDD" id="cd06223">
    <property type="entry name" value="PRTases_typeI"/>
    <property type="match status" value="1"/>
</dbReference>
<evidence type="ECO:0000256" key="1">
    <source>
        <dbReference type="ARBA" id="ARBA00000868"/>
    </source>
</evidence>
<comment type="caution">
    <text evidence="11">The sequence shown here is derived from an EMBL/GenBank/DDBJ whole genome shotgun (WGS) entry which is preliminary data.</text>
</comment>
<comment type="similarity">
    <text evidence="4">Belongs to the purine/pyrimidine phosphoribosyltransferase family.</text>
</comment>
<dbReference type="GO" id="GO:0006168">
    <property type="term" value="P:adenine salvage"/>
    <property type="evidence" value="ECO:0007669"/>
    <property type="project" value="TreeGrafter"/>
</dbReference>
<keyword evidence="9" id="KW-0660">Purine salvage</keyword>
<dbReference type="NCBIfam" id="NF002636">
    <property type="entry name" value="PRK02304.1-5"/>
    <property type="match status" value="1"/>
</dbReference>
<protein>
    <recommendedName>
        <fullName evidence="5">adenine phosphoribosyltransferase</fullName>
        <ecNumber evidence="5">2.4.2.7</ecNumber>
    </recommendedName>
</protein>
<dbReference type="PANTHER" id="PTHR32315">
    <property type="entry name" value="ADENINE PHOSPHORIBOSYLTRANSFERASE"/>
    <property type="match status" value="1"/>
</dbReference>
<dbReference type="PATRIC" id="fig|480.237.peg.50"/>
<dbReference type="PANTHER" id="PTHR32315:SF3">
    <property type="entry name" value="ADENINE PHOSPHORIBOSYLTRANSFERASE"/>
    <property type="match status" value="1"/>
</dbReference>
<accession>A0A198ULV1</accession>
<feature type="domain" description="Phosphoribosyltransferase" evidence="10">
    <location>
        <begin position="54"/>
        <end position="150"/>
    </location>
</feature>
<evidence type="ECO:0000256" key="9">
    <source>
        <dbReference type="ARBA" id="ARBA00022726"/>
    </source>
</evidence>
<dbReference type="InterPro" id="IPR029057">
    <property type="entry name" value="PRTase-like"/>
</dbReference>
<dbReference type="Gene3D" id="3.40.50.2020">
    <property type="match status" value="1"/>
</dbReference>
<keyword evidence="6" id="KW-0963">Cytoplasm</keyword>
<comment type="catalytic activity">
    <reaction evidence="1">
        <text>AMP + diphosphate = 5-phospho-alpha-D-ribose 1-diphosphate + adenine</text>
        <dbReference type="Rhea" id="RHEA:16609"/>
        <dbReference type="ChEBI" id="CHEBI:16708"/>
        <dbReference type="ChEBI" id="CHEBI:33019"/>
        <dbReference type="ChEBI" id="CHEBI:58017"/>
        <dbReference type="ChEBI" id="CHEBI:456215"/>
        <dbReference type="EC" id="2.4.2.7"/>
    </reaction>
</comment>
<keyword evidence="8 11" id="KW-0808">Transferase</keyword>
<gene>
    <name evidence="11" type="ORF">AO384_0718</name>
</gene>
<dbReference type="InterPro" id="IPR000836">
    <property type="entry name" value="PRTase_dom"/>
</dbReference>
<reference evidence="11 12" key="1">
    <citation type="journal article" date="2016" name="Genome Biol. Evol.">
        <title>Comparative Genomic Analyses of the Moraxella catarrhalis Serosensitive and Seroresistant Lineages Demonstrate Their Independent Evolution.</title>
        <authorList>
            <person name="Earl J.P."/>
            <person name="de Vries S.P."/>
            <person name="Ahmed A."/>
            <person name="Powell E."/>
            <person name="Schultz M.P."/>
            <person name="Hermans P.W."/>
            <person name="Hill D.J."/>
            <person name="Zhou Z."/>
            <person name="Constantinidou C.I."/>
            <person name="Hu F.Z."/>
            <person name="Bootsma H.J."/>
            <person name="Ehrlich G.D."/>
        </authorList>
    </citation>
    <scope>NUCLEOTIDE SEQUENCE [LARGE SCALE GENOMIC DNA]</scope>
    <source>
        <strain evidence="11 12">Z7542</strain>
    </source>
</reference>
<dbReference type="RefSeq" id="WP_064610597.1">
    <property type="nucleotide sequence ID" value="NZ_LXHB01000043.1"/>
</dbReference>
<dbReference type="AlphaFoldDB" id="A0A198ULV1"/>
<dbReference type="GO" id="GO:0005737">
    <property type="term" value="C:cytoplasm"/>
    <property type="evidence" value="ECO:0007669"/>
    <property type="project" value="UniProtKB-SubCell"/>
</dbReference>
<evidence type="ECO:0000256" key="5">
    <source>
        <dbReference type="ARBA" id="ARBA00011893"/>
    </source>
</evidence>
<evidence type="ECO:0000256" key="3">
    <source>
        <dbReference type="ARBA" id="ARBA00004659"/>
    </source>
</evidence>
<evidence type="ECO:0000259" key="10">
    <source>
        <dbReference type="Pfam" id="PF00156"/>
    </source>
</evidence>
<keyword evidence="12" id="KW-1185">Reference proteome</keyword>
<comment type="subcellular location">
    <subcellularLocation>
        <location evidence="2">Cytoplasm</location>
    </subcellularLocation>
</comment>
<keyword evidence="7 11" id="KW-0328">Glycosyltransferase</keyword>
<dbReference type="EMBL" id="LXHC01000008">
    <property type="protein sequence ID" value="OAU97336.1"/>
    <property type="molecule type" value="Genomic_DNA"/>
</dbReference>
<evidence type="ECO:0000256" key="4">
    <source>
        <dbReference type="ARBA" id="ARBA00008391"/>
    </source>
</evidence>
<dbReference type="GO" id="GO:0003999">
    <property type="term" value="F:adenine phosphoribosyltransferase activity"/>
    <property type="evidence" value="ECO:0007669"/>
    <property type="project" value="UniProtKB-EC"/>
</dbReference>
<dbReference type="InterPro" id="IPR050054">
    <property type="entry name" value="UPRTase/APRTase"/>
</dbReference>
<dbReference type="GO" id="GO:0002055">
    <property type="term" value="F:adenine binding"/>
    <property type="evidence" value="ECO:0007669"/>
    <property type="project" value="TreeGrafter"/>
</dbReference>
<evidence type="ECO:0000256" key="2">
    <source>
        <dbReference type="ARBA" id="ARBA00004496"/>
    </source>
</evidence>
<comment type="pathway">
    <text evidence="3">Purine metabolism; AMP biosynthesis via salvage pathway; AMP from adenine: step 1/1.</text>
</comment>
<evidence type="ECO:0000256" key="8">
    <source>
        <dbReference type="ARBA" id="ARBA00022679"/>
    </source>
</evidence>
<dbReference type="OrthoDB" id="9803963at2"/>
<dbReference type="Proteomes" id="UP000078228">
    <property type="component" value="Unassembled WGS sequence"/>
</dbReference>
<evidence type="ECO:0000313" key="11">
    <source>
        <dbReference type="EMBL" id="OAU97336.1"/>
    </source>
</evidence>
<dbReference type="GO" id="GO:0006166">
    <property type="term" value="P:purine ribonucleoside salvage"/>
    <property type="evidence" value="ECO:0007669"/>
    <property type="project" value="UniProtKB-KW"/>
</dbReference>
<dbReference type="SUPFAM" id="SSF53271">
    <property type="entry name" value="PRTase-like"/>
    <property type="match status" value="1"/>
</dbReference>
<organism evidence="11 12">
    <name type="scientific">Moraxella catarrhalis</name>
    <name type="common">Branhamella catarrhalis</name>
    <dbReference type="NCBI Taxonomy" id="480"/>
    <lineage>
        <taxon>Bacteria</taxon>
        <taxon>Pseudomonadati</taxon>
        <taxon>Pseudomonadota</taxon>
        <taxon>Gammaproteobacteria</taxon>
        <taxon>Moraxellales</taxon>
        <taxon>Moraxellaceae</taxon>
        <taxon>Moraxella</taxon>
    </lineage>
</organism>
<dbReference type="GO" id="GO:0044209">
    <property type="term" value="P:AMP salvage"/>
    <property type="evidence" value="ECO:0007669"/>
    <property type="project" value="TreeGrafter"/>
</dbReference>
<evidence type="ECO:0000256" key="6">
    <source>
        <dbReference type="ARBA" id="ARBA00022490"/>
    </source>
</evidence>
<dbReference type="Pfam" id="PF00156">
    <property type="entry name" value="Pribosyltran"/>
    <property type="match status" value="1"/>
</dbReference>
<dbReference type="EC" id="2.4.2.7" evidence="5"/>
<dbReference type="GO" id="GO:0016208">
    <property type="term" value="F:AMP binding"/>
    <property type="evidence" value="ECO:0007669"/>
    <property type="project" value="TreeGrafter"/>
</dbReference>
<sequence>MSQDLWAHVRTVPDFPKAGIEFYDISPLLNQHLNQLIDALIHVLPSEILVDTEAFVAIESRGFVLASLLATRLDKGLILIRKAGKLPPPVHRESYGLEYGSDTLEISCDLDPANVLLVDDVLATGGTLVAADKLCKAAGLTTLGSLVLLDLTELHGDLGLDYWSVLSK</sequence>
<proteinExistence type="inferred from homology"/>
<evidence type="ECO:0000313" key="12">
    <source>
        <dbReference type="Proteomes" id="UP000078228"/>
    </source>
</evidence>
<name>A0A198ULV1_MORCA</name>